<comment type="caution">
    <text evidence="2">The sequence shown here is derived from an EMBL/GenBank/DDBJ whole genome shotgun (WGS) entry which is preliminary data.</text>
</comment>
<dbReference type="RefSeq" id="XP_041287611.1">
    <property type="nucleotide sequence ID" value="XM_041434210.1"/>
</dbReference>
<sequence length="891" mass="100700">MSLTGDKLGPEDQTLVMDGNFKAEHLHPVNPSDEVSLMDGLAFMVGDERYKSHLSIAQDRVQRSDCNNHHAVNQANASRQKLEATGIGGCACAQHGCFVPHSMVDFQKGERQMNMDYALSQALNYNTDGISQAITFYDINCLWHVHGHQDSCYVQYASNFIRGTGRIDGEIMETLWASLNIISPSARGMGTPHRKEVLDYQMNDCNFIKMIRMTKFLCRKFKEAARGAAESKMSFQNLNETAHPDMVILWEAEEALAHANRLEDPTAMDIYEVRLEKESNRSCACYRLKIVRIIWSPILSVDEGLPLGSQPGLTIEEFQISLSRDVKRLRRHPTDIQLLRVARLRDKLQTQITNFLEMASTYLGCEVDANEPDSPVDRDHDSLDEEDYSDLDDHDQHLDPETHTSIFQSELTIIPFPLEVAHFTPILTPLPSNLGEARCKALGLTDLMKEETVLREGQANDALHAIRVHLGDKTVIFRDTVRSAKSQAASTQAWTQVRSVEAAVKLNVRIYSKCRLQLGRLPNHNLLKKYLPLEKEHLKTSTAVADPNACGQRNTTLAWFWSLDVQGDTSGNDRITRPSNVPPDNLKYIMTWPDMRQIRLANSFRTFRVIYRLTYIIILCWSHHYHNNHRYNCCIIFFLLSMNHTGDLVGSAQVMMAYSDGQVTAGEISHALFYANLRLLAMRLYVDKSFATSLPGYAEAFHTLMKWEMETFVTPFINITFLSRCSAVIPTLLHDVIAIRMAHTLVDRQPDVTEIFMEIKALDLLCTAINQMNMILPGCQTTLMHGGRTILPLARSSVQDVMELVEGHFAELPDHVETGLLPYMLKLGLCQQTTIGQELMNILQGRMMKLEHSSDRLACLAGLVEEIRRAVLSSQALMDRLNTDDSASEGQ</sequence>
<dbReference type="GeneID" id="64696469"/>
<dbReference type="Proteomes" id="UP000823399">
    <property type="component" value="Unassembled WGS sequence"/>
</dbReference>
<dbReference type="OrthoDB" id="3214502at2759"/>
<dbReference type="Pfam" id="PF18758">
    <property type="entry name" value="KDZ"/>
    <property type="match status" value="1"/>
</dbReference>
<gene>
    <name evidence="2" type="ORF">F5147DRAFT_657123</name>
</gene>
<organism evidence="2 3">
    <name type="scientific">Suillus discolor</name>
    <dbReference type="NCBI Taxonomy" id="1912936"/>
    <lineage>
        <taxon>Eukaryota</taxon>
        <taxon>Fungi</taxon>
        <taxon>Dikarya</taxon>
        <taxon>Basidiomycota</taxon>
        <taxon>Agaricomycotina</taxon>
        <taxon>Agaricomycetes</taxon>
        <taxon>Agaricomycetidae</taxon>
        <taxon>Boletales</taxon>
        <taxon>Suillineae</taxon>
        <taxon>Suillaceae</taxon>
        <taxon>Suillus</taxon>
    </lineage>
</organism>
<protein>
    <submittedName>
        <fullName evidence="2">Uncharacterized protein</fullName>
    </submittedName>
</protein>
<keyword evidence="3" id="KW-1185">Reference proteome</keyword>
<evidence type="ECO:0000313" key="2">
    <source>
        <dbReference type="EMBL" id="KAG2094649.1"/>
    </source>
</evidence>
<feature type="compositionally biased region" description="Acidic residues" evidence="1">
    <location>
        <begin position="382"/>
        <end position="393"/>
    </location>
</feature>
<dbReference type="InterPro" id="IPR040521">
    <property type="entry name" value="KDZ"/>
</dbReference>
<evidence type="ECO:0000256" key="1">
    <source>
        <dbReference type="SAM" id="MobiDB-lite"/>
    </source>
</evidence>
<accession>A0A9P7EXK2</accession>
<feature type="region of interest" description="Disordered" evidence="1">
    <location>
        <begin position="367"/>
        <end position="399"/>
    </location>
</feature>
<dbReference type="EMBL" id="JABBWM010000078">
    <property type="protein sequence ID" value="KAG2094649.1"/>
    <property type="molecule type" value="Genomic_DNA"/>
</dbReference>
<evidence type="ECO:0000313" key="3">
    <source>
        <dbReference type="Proteomes" id="UP000823399"/>
    </source>
</evidence>
<reference evidence="2" key="1">
    <citation type="journal article" date="2020" name="New Phytol.">
        <title>Comparative genomics reveals dynamic genome evolution in host specialist ectomycorrhizal fungi.</title>
        <authorList>
            <person name="Lofgren L.A."/>
            <person name="Nguyen N.H."/>
            <person name="Vilgalys R."/>
            <person name="Ruytinx J."/>
            <person name="Liao H.L."/>
            <person name="Branco S."/>
            <person name="Kuo A."/>
            <person name="LaButti K."/>
            <person name="Lipzen A."/>
            <person name="Andreopoulos W."/>
            <person name="Pangilinan J."/>
            <person name="Riley R."/>
            <person name="Hundley H."/>
            <person name="Na H."/>
            <person name="Barry K."/>
            <person name="Grigoriev I.V."/>
            <person name="Stajich J.E."/>
            <person name="Kennedy P.G."/>
        </authorList>
    </citation>
    <scope>NUCLEOTIDE SEQUENCE</scope>
    <source>
        <strain evidence="2">FC423</strain>
    </source>
</reference>
<name>A0A9P7EXK2_9AGAM</name>
<proteinExistence type="predicted"/>
<dbReference type="AlphaFoldDB" id="A0A9P7EXK2"/>